<dbReference type="InterPro" id="IPR007345">
    <property type="entry name" value="Polysacch_pyruvyl_Trfase"/>
</dbReference>
<gene>
    <name evidence="3" type="ORF">LG368_06320</name>
</gene>
<reference evidence="3" key="1">
    <citation type="submission" date="2021-10" db="EMBL/GenBank/DDBJ databases">
        <title>Marinomonas pontica sp. nov., isolated from the Black Sea.</title>
        <authorList>
            <person name="Zhao L.-H."/>
            <person name="Xue J.-H."/>
        </authorList>
    </citation>
    <scope>NUCLEOTIDE SEQUENCE</scope>
    <source>
        <strain evidence="3">E8</strain>
    </source>
</reference>
<evidence type="ECO:0000313" key="3">
    <source>
        <dbReference type="EMBL" id="MCB5161514.1"/>
    </source>
</evidence>
<dbReference type="EMBL" id="JAJATW010000007">
    <property type="protein sequence ID" value="MCB5161514.1"/>
    <property type="molecule type" value="Genomic_DNA"/>
</dbReference>
<evidence type="ECO:0000259" key="2">
    <source>
        <dbReference type="Pfam" id="PF04230"/>
    </source>
</evidence>
<feature type="domain" description="Polysaccharide pyruvyl transferase" evidence="2">
    <location>
        <begin position="418"/>
        <end position="560"/>
    </location>
</feature>
<proteinExistence type="predicted"/>
<dbReference type="RefSeq" id="WP_226753889.1">
    <property type="nucleotide sequence ID" value="NZ_JAJATW010000007.1"/>
</dbReference>
<evidence type="ECO:0000259" key="1">
    <source>
        <dbReference type="Pfam" id="PF00535"/>
    </source>
</evidence>
<keyword evidence="3" id="KW-0808">Transferase</keyword>
<dbReference type="GO" id="GO:0016758">
    <property type="term" value="F:hexosyltransferase activity"/>
    <property type="evidence" value="ECO:0007669"/>
    <property type="project" value="UniProtKB-ARBA"/>
</dbReference>
<keyword evidence="4" id="KW-1185">Reference proteome</keyword>
<dbReference type="EC" id="2.4.-.-" evidence="3"/>
<dbReference type="Pfam" id="PF00535">
    <property type="entry name" value="Glycos_transf_2"/>
    <property type="match status" value="1"/>
</dbReference>
<dbReference type="Proteomes" id="UP001139095">
    <property type="component" value="Unassembled WGS sequence"/>
</dbReference>
<name>A0A9X1IL54_9GAMM</name>
<feature type="domain" description="Glycosyltransferase 2-like" evidence="1">
    <location>
        <begin position="24"/>
        <end position="175"/>
    </location>
</feature>
<protein>
    <submittedName>
        <fullName evidence="3">Glycosyltransferase</fullName>
        <ecNumber evidence="3">2.4.-.-</ecNumber>
    </submittedName>
</protein>
<dbReference type="PANTHER" id="PTHR22916:SF3">
    <property type="entry name" value="UDP-GLCNAC:BETAGAL BETA-1,3-N-ACETYLGLUCOSAMINYLTRANSFERASE-LIKE PROTEIN 1"/>
    <property type="match status" value="1"/>
</dbReference>
<dbReference type="Pfam" id="PF04230">
    <property type="entry name" value="PS_pyruv_trans"/>
    <property type="match status" value="1"/>
</dbReference>
<dbReference type="AlphaFoldDB" id="A0A9X1IL54"/>
<dbReference type="SUPFAM" id="SSF53448">
    <property type="entry name" value="Nucleotide-diphospho-sugar transferases"/>
    <property type="match status" value="1"/>
</dbReference>
<sequence length="632" mass="71745">MRDLRIEDEIIANWKGDIEKPVISICCLTYNHELYIEDAIEGFLIQQTDFPFEILIHDDASTDRTVDIIREYEAKYPRIIKPIYQIENQFSKGVMLNKFNFKKAKGNYIALCHGDDYWTCETKLAKQLEVMNKTGVSICGHPAREIDVEGTDLKRITGYQVSKTSKFDPKLLIKQNGNMLPYGSIMITAGAKEDILANMPPVVFHTGIQMLCALRGGIAVIPDIMLAYRTSVPGSTTEIMLGDITKKLNTTKKRITSIKYLKRMYGDQYAKVFDKLLSNQITPFISHQVSYIYAYSLLCATLKNESIKSKLKILLEVFINVVVKMLKLMIRALLSSNFLKVIFCGVKNNFKKLTDFFSDLFLLFPFNKEKVPLKFFSTKKNVGDALNLYLIEKISGKKVISIKSGCYRHILGIGSIMHFASRKSIVWGAGIIDENILPTTSVFKEIKYSAVRGKKTQDFISTIVGSSLKCPLGDPAVLMPLYYTPKSQKKYRLGIVPHYVDKREASFKGLLKTTNAKVIDVELPVEEFLNELAECELVLSSSLHGLILSDSYNIPNVWVRFSDKLIGGDFKFLDYYSTTDVITPTPVDIRNLSFESDDEVLEILLKAKVASFMEDKKLLLESFPREFLNVEK</sequence>
<keyword evidence="3" id="KW-0328">Glycosyltransferase</keyword>
<comment type="caution">
    <text evidence="3">The sequence shown here is derived from an EMBL/GenBank/DDBJ whole genome shotgun (WGS) entry which is preliminary data.</text>
</comment>
<dbReference type="InterPro" id="IPR001173">
    <property type="entry name" value="Glyco_trans_2-like"/>
</dbReference>
<accession>A0A9X1IL54</accession>
<dbReference type="PANTHER" id="PTHR22916">
    <property type="entry name" value="GLYCOSYLTRANSFERASE"/>
    <property type="match status" value="1"/>
</dbReference>
<organism evidence="3 4">
    <name type="scientific">Marinomonas algarum</name>
    <dbReference type="NCBI Taxonomy" id="2883105"/>
    <lineage>
        <taxon>Bacteria</taxon>
        <taxon>Pseudomonadati</taxon>
        <taxon>Pseudomonadota</taxon>
        <taxon>Gammaproteobacteria</taxon>
        <taxon>Oceanospirillales</taxon>
        <taxon>Oceanospirillaceae</taxon>
        <taxon>Marinomonas</taxon>
    </lineage>
</organism>
<dbReference type="InterPro" id="IPR029044">
    <property type="entry name" value="Nucleotide-diphossugar_trans"/>
</dbReference>
<evidence type="ECO:0000313" key="4">
    <source>
        <dbReference type="Proteomes" id="UP001139095"/>
    </source>
</evidence>
<dbReference type="Gene3D" id="3.90.550.10">
    <property type="entry name" value="Spore Coat Polysaccharide Biosynthesis Protein SpsA, Chain A"/>
    <property type="match status" value="1"/>
</dbReference>